<proteinExistence type="predicted"/>
<feature type="region of interest" description="Disordered" evidence="2">
    <location>
        <begin position="28"/>
        <end position="109"/>
    </location>
</feature>
<dbReference type="VEuPathDB" id="FungiDB:BTJ68_11340"/>
<reference evidence="5 6" key="1">
    <citation type="journal article" date="2018" name="BMC Genomics">
        <title>Genomic evidence for intraspecific hybridization in a clonal and extremely halotolerant yeast.</title>
        <authorList>
            <person name="Gostincar C."/>
            <person name="Stajich J.E."/>
            <person name="Zupancic J."/>
            <person name="Zalar P."/>
            <person name="Gunde-Cimerman N."/>
        </authorList>
    </citation>
    <scope>NUCLEOTIDE SEQUENCE [LARGE SCALE GENOMIC DNA]</scope>
    <source>
        <strain evidence="5 6">EXF-171</strain>
    </source>
</reference>
<accession>A0A3M7GST1</accession>
<feature type="compositionally biased region" description="Low complexity" evidence="2">
    <location>
        <begin position="417"/>
        <end position="428"/>
    </location>
</feature>
<feature type="compositionally biased region" description="Polar residues" evidence="2">
    <location>
        <begin position="41"/>
        <end position="54"/>
    </location>
</feature>
<protein>
    <recommendedName>
        <fullName evidence="4">Putative zinc-finger domain-containing protein</fullName>
    </recommendedName>
</protein>
<feature type="signal peptide" evidence="3">
    <location>
        <begin position="1"/>
        <end position="19"/>
    </location>
</feature>
<evidence type="ECO:0000256" key="1">
    <source>
        <dbReference type="SAM" id="Coils"/>
    </source>
</evidence>
<feature type="compositionally biased region" description="Basic and acidic residues" evidence="2">
    <location>
        <begin position="466"/>
        <end position="476"/>
    </location>
</feature>
<gene>
    <name evidence="5" type="ORF">D0862_05409</name>
</gene>
<feature type="compositionally biased region" description="Low complexity" evidence="2">
    <location>
        <begin position="377"/>
        <end position="387"/>
    </location>
</feature>
<feature type="compositionally biased region" description="Acidic residues" evidence="2">
    <location>
        <begin position="939"/>
        <end position="948"/>
    </location>
</feature>
<evidence type="ECO:0000313" key="6">
    <source>
        <dbReference type="Proteomes" id="UP000281468"/>
    </source>
</evidence>
<evidence type="ECO:0000256" key="3">
    <source>
        <dbReference type="SAM" id="SignalP"/>
    </source>
</evidence>
<name>A0A3M7GST1_HORWE</name>
<feature type="compositionally biased region" description="Low complexity" evidence="2">
    <location>
        <begin position="150"/>
        <end position="159"/>
    </location>
</feature>
<dbReference type="EMBL" id="QWIQ01000142">
    <property type="protein sequence ID" value="RMZ04123.1"/>
    <property type="molecule type" value="Genomic_DNA"/>
</dbReference>
<feature type="region of interest" description="Disordered" evidence="2">
    <location>
        <begin position="1050"/>
        <end position="1078"/>
    </location>
</feature>
<feature type="compositionally biased region" description="Acidic residues" evidence="2">
    <location>
        <begin position="987"/>
        <end position="1009"/>
    </location>
</feature>
<feature type="compositionally biased region" description="Acidic residues" evidence="2">
    <location>
        <begin position="879"/>
        <end position="896"/>
    </location>
</feature>
<feature type="compositionally biased region" description="Polar residues" evidence="2">
    <location>
        <begin position="347"/>
        <end position="369"/>
    </location>
</feature>
<feature type="compositionally biased region" description="Acidic residues" evidence="2">
    <location>
        <begin position="956"/>
        <end position="967"/>
    </location>
</feature>
<evidence type="ECO:0000259" key="4">
    <source>
        <dbReference type="Pfam" id="PF10650"/>
    </source>
</evidence>
<feature type="compositionally biased region" description="Polar residues" evidence="2">
    <location>
        <begin position="615"/>
        <end position="643"/>
    </location>
</feature>
<feature type="compositionally biased region" description="Polar residues" evidence="2">
    <location>
        <begin position="703"/>
        <end position="716"/>
    </location>
</feature>
<feature type="domain" description="Putative zinc-finger" evidence="4">
    <location>
        <begin position="1121"/>
        <end position="1141"/>
    </location>
</feature>
<dbReference type="GO" id="GO:0000178">
    <property type="term" value="C:exosome (RNase complex)"/>
    <property type="evidence" value="ECO:0007669"/>
    <property type="project" value="TreeGrafter"/>
</dbReference>
<feature type="chain" id="PRO_5018246201" description="Putative zinc-finger domain-containing protein" evidence="3">
    <location>
        <begin position="20"/>
        <end position="1216"/>
    </location>
</feature>
<dbReference type="Pfam" id="PF10650">
    <property type="entry name" value="zf-C3H1"/>
    <property type="match status" value="1"/>
</dbReference>
<evidence type="ECO:0000256" key="2">
    <source>
        <dbReference type="SAM" id="MobiDB-lite"/>
    </source>
</evidence>
<feature type="region of interest" description="Disordered" evidence="2">
    <location>
        <begin position="759"/>
        <end position="809"/>
    </location>
</feature>
<feature type="coiled-coil region" evidence="1">
    <location>
        <begin position="727"/>
        <end position="754"/>
    </location>
</feature>
<feature type="compositionally biased region" description="Polar residues" evidence="2">
    <location>
        <begin position="429"/>
        <end position="440"/>
    </location>
</feature>
<feature type="compositionally biased region" description="Low complexity" evidence="2">
    <location>
        <begin position="167"/>
        <end position="180"/>
    </location>
</feature>
<feature type="compositionally biased region" description="Low complexity" evidence="2">
    <location>
        <begin position="82"/>
        <end position="109"/>
    </location>
</feature>
<dbReference type="AlphaFoldDB" id="A0A3M7GST1"/>
<feature type="compositionally biased region" description="Low complexity" evidence="2">
    <location>
        <begin position="491"/>
        <end position="540"/>
    </location>
</feature>
<feature type="compositionally biased region" description="Polar residues" evidence="2">
    <location>
        <begin position="231"/>
        <end position="241"/>
    </location>
</feature>
<feature type="compositionally biased region" description="Acidic residues" evidence="2">
    <location>
        <begin position="188"/>
        <end position="200"/>
    </location>
</feature>
<evidence type="ECO:0000313" key="5">
    <source>
        <dbReference type="EMBL" id="RMZ04123.1"/>
    </source>
</evidence>
<keyword evidence="1" id="KW-0175">Coiled coil</keyword>
<dbReference type="Proteomes" id="UP000281468">
    <property type="component" value="Unassembled WGS sequence"/>
</dbReference>
<feature type="compositionally biased region" description="Basic and acidic residues" evidence="2">
    <location>
        <begin position="929"/>
        <end position="938"/>
    </location>
</feature>
<dbReference type="InterPro" id="IPR039278">
    <property type="entry name" value="Red1"/>
</dbReference>
<organism evidence="5 6">
    <name type="scientific">Hortaea werneckii</name>
    <name type="common">Black yeast</name>
    <name type="synonym">Cladosporium werneckii</name>
    <dbReference type="NCBI Taxonomy" id="91943"/>
    <lineage>
        <taxon>Eukaryota</taxon>
        <taxon>Fungi</taxon>
        <taxon>Dikarya</taxon>
        <taxon>Ascomycota</taxon>
        <taxon>Pezizomycotina</taxon>
        <taxon>Dothideomycetes</taxon>
        <taxon>Dothideomycetidae</taxon>
        <taxon>Mycosphaerellales</taxon>
        <taxon>Teratosphaeriaceae</taxon>
        <taxon>Hortaea</taxon>
    </lineage>
</organism>
<comment type="caution">
    <text evidence="5">The sequence shown here is derived from an EMBL/GenBank/DDBJ whole genome shotgun (WGS) entry which is preliminary data.</text>
</comment>
<dbReference type="PANTHER" id="PTHR21563">
    <property type="entry name" value="ZINC FINGER C3H1 DOMAIN-CONTAINING PROTEIN"/>
    <property type="match status" value="1"/>
</dbReference>
<dbReference type="PANTHER" id="PTHR21563:SF3">
    <property type="entry name" value="ZINC FINGER C3H1 DOMAIN-CONTAINING PROTEIN"/>
    <property type="match status" value="1"/>
</dbReference>
<feature type="region of interest" description="Disordered" evidence="2">
    <location>
        <begin position="827"/>
        <end position="1027"/>
    </location>
</feature>
<sequence>MMSARKSTLLSLIYDRSLAALSVTDTTNLTNQGNFDARHFSATSQTGRSTQSRRVASPHLMPLPFHASSGQSAPVPPPPYHHPGIPHGIMAPQTQHQQQQQQQQAYHQNAQLPRTDLSAIMNSLPPEQLAVLVQAIQSGALTMPPQVAAPISQNPTPTQNNPPPPQQQQQQPSRAPPIQQEPARTDKEEGELEEDEEMEDPAPKPRTRSPPRKSKKRSASPKDPYGRSINRRTSAQLQQMDGNPAKSRRVSEYGSDGGSDARRASGPVNRINSSSSLGAGGKRVDPGSAAKNFVRMMHDNGYTFDQLASEVPNRAALRRMYVELGLPLPVAPPVSDARNGKQVDGKPSQSYGAAPTITTPNKPQGSDSRNPAEARKPPATAKAQPPANREEYLARLAKARSKPSASGSDAVQDGAKTTLSVASSTTSTPGQSGKTAQTASAPPHQPDPTKKPGAQPRDMPQAQDRNNGEQRVDKPKANPIKTELLKERLAALRAKNAAQAAGASAQQPSQSATIQTSSPAAHSPSASSPAPPQTSTGAATYGRLGNGIAGLSGHQPQVAVSNPQSQPTTISATKPSAPAPVQTSFSPAPPSTPGRAFSALPGLFMGTGFPPQLPANVSSQQTFSASQPSTTEPSQPMLSSHSTPPAGAPSKQSFGPSRSDSESEPVIIHDSDQEEGEDTAMHTDSDQPTSSSVKPGPIPGFPPNTTTASGPNTPGTPMNKADHQALVDQHTKMLQKAKMELAERQARAEAMRKSNGHATAFNTGAVSPHPAAFSPISSSRRAAPAAIDLAQQQTPSRPMSAAATARDQEMAALRKRQAELELQLRRGGVTPISAVEPPKMSGALPVTESAERTTSELAPPLDCTLEDAAAVTDARPNIEDDEAEKMDVSSDEEGEISDNAVPAVRPPRDSLEVGSGTKSPANGTAAPQRAEEAAVKETYEDDEDDAMDESSTASSSDDDDDFEEESQEQPPAPAQAATTTISNTEQQADESDEESSSESSEDDDEEYEPEPVSRPANPPAPIVINEGPSLSTETISSAAAIPEQSLAESDLAPELQPTAPSSFSQENTTEGQKTSRSHYTPYISPLACFRDYRFHPAYTDTVSGGYRSLTYSHRIDPWNAFCPFELQGGTCNDRSCGFQHFGNIGLSDTVLLQYLGTNRTPTRNPDEDRKWKEGLSSVIKQLRTTNQGKDANAIAAKIAEFRREFIGDDSKVLNLG</sequence>
<dbReference type="InterPro" id="IPR019607">
    <property type="entry name" value="Putative_zinc-finger_domain"/>
</dbReference>
<feature type="region of interest" description="Disordered" evidence="2">
    <location>
        <begin position="328"/>
        <end position="726"/>
    </location>
</feature>
<dbReference type="GO" id="GO:0005634">
    <property type="term" value="C:nucleus"/>
    <property type="evidence" value="ECO:0007669"/>
    <property type="project" value="TreeGrafter"/>
</dbReference>
<feature type="compositionally biased region" description="Polar residues" evidence="2">
    <location>
        <begin position="1058"/>
        <end position="1078"/>
    </location>
</feature>
<feature type="compositionally biased region" description="Polar residues" evidence="2">
    <location>
        <begin position="554"/>
        <end position="574"/>
    </location>
</feature>
<feature type="compositionally biased region" description="Basic residues" evidence="2">
    <location>
        <begin position="205"/>
        <end position="219"/>
    </location>
</feature>
<keyword evidence="3" id="KW-0732">Signal</keyword>
<feature type="region of interest" description="Disordered" evidence="2">
    <location>
        <begin position="146"/>
        <end position="287"/>
    </location>
</feature>
<feature type="compositionally biased region" description="Low complexity" evidence="2">
    <location>
        <begin position="770"/>
        <end position="787"/>
    </location>
</feature>